<dbReference type="PANTHER" id="PTHR22943">
    <property type="entry name" value="7-TRANSMEMBRANE DOMAIN RECEPTOR C.ELEGANS"/>
    <property type="match status" value="1"/>
</dbReference>
<evidence type="ECO:0000256" key="1">
    <source>
        <dbReference type="SAM" id="Phobius"/>
    </source>
</evidence>
<dbReference type="PANTHER" id="PTHR22943:SF52">
    <property type="entry name" value="SEVEN TM RECEPTOR"/>
    <property type="match status" value="1"/>
</dbReference>
<gene>
    <name evidence="2" type="ORF">CBG26326</name>
    <name evidence="2" type="ORF">CBG_26326</name>
</gene>
<keyword evidence="1" id="KW-1133">Transmembrane helix</keyword>
<dbReference type="Pfam" id="PF10326">
    <property type="entry name" value="7TM_GPCR_Str"/>
    <property type="match status" value="1"/>
</dbReference>
<evidence type="ECO:0000313" key="3">
    <source>
        <dbReference type="Proteomes" id="UP000008549"/>
    </source>
</evidence>
<dbReference type="CTD" id="68917806"/>
<evidence type="ECO:0000313" key="2">
    <source>
        <dbReference type="EMBL" id="CAR98928.1"/>
    </source>
</evidence>
<accession>B6IG98</accession>
<dbReference type="eggNOG" id="ENOG502TJHD">
    <property type="taxonomic scope" value="Eukaryota"/>
</dbReference>
<dbReference type="InterPro" id="IPR019428">
    <property type="entry name" value="7TM_GPCR_serpentine_rcpt_Str"/>
</dbReference>
<keyword evidence="1" id="KW-0472">Membrane</keyword>
<organism evidence="2 3">
    <name type="scientific">Caenorhabditis briggsae</name>
    <dbReference type="NCBI Taxonomy" id="6238"/>
    <lineage>
        <taxon>Eukaryota</taxon>
        <taxon>Metazoa</taxon>
        <taxon>Ecdysozoa</taxon>
        <taxon>Nematoda</taxon>
        <taxon>Chromadorea</taxon>
        <taxon>Rhabditida</taxon>
        <taxon>Rhabditina</taxon>
        <taxon>Rhabditomorpha</taxon>
        <taxon>Rhabditoidea</taxon>
        <taxon>Rhabditidae</taxon>
        <taxon>Peloderinae</taxon>
        <taxon>Caenorhabditis</taxon>
    </lineage>
</organism>
<sequence>MNSSYTQQSKVIQQAVQHVSESISILINSILIYIIIKKSPSKLGPYKYLMTFISVFEILYSVTDFLVSPIFYSYGPALIVIVNLNESFFGKAVSYIFLCKF</sequence>
<dbReference type="InParanoid" id="B6IG98"/>
<keyword evidence="3" id="KW-1185">Reference proteome</keyword>
<reference evidence="2 3" key="1">
    <citation type="journal article" date="2003" name="PLoS Biol.">
        <title>The genome sequence of Caenorhabditis briggsae: a platform for comparative genomics.</title>
        <authorList>
            <person name="Stein L.D."/>
            <person name="Bao Z."/>
            <person name="Blasiar D."/>
            <person name="Blumenthal T."/>
            <person name="Brent M.R."/>
            <person name="Chen N."/>
            <person name="Chinwalla A."/>
            <person name="Clarke L."/>
            <person name="Clee C."/>
            <person name="Coghlan A."/>
            <person name="Coulson A."/>
            <person name="D'Eustachio P."/>
            <person name="Fitch D.H."/>
            <person name="Fulton L.A."/>
            <person name="Fulton R.E."/>
            <person name="Griffiths-Jones S."/>
            <person name="Harris T.W."/>
            <person name="Hillier L.W."/>
            <person name="Kamath R."/>
            <person name="Kuwabara P.E."/>
            <person name="Mardis E.R."/>
            <person name="Marra M.A."/>
            <person name="Miner T.L."/>
            <person name="Minx P."/>
            <person name="Mullikin J.C."/>
            <person name="Plumb R.W."/>
            <person name="Rogers J."/>
            <person name="Schein J.E."/>
            <person name="Sohrmann M."/>
            <person name="Spieth J."/>
            <person name="Stajich J.E."/>
            <person name="Wei C."/>
            <person name="Willey D."/>
            <person name="Wilson R.K."/>
            <person name="Durbin R."/>
            <person name="Waterston R.H."/>
        </authorList>
    </citation>
    <scope>NUCLEOTIDE SEQUENCE [LARGE SCALE GENOMIC DNA]</scope>
    <source>
        <strain evidence="2 3">AF16</strain>
    </source>
</reference>
<dbReference type="AlphaFoldDB" id="B6IG98"/>
<protein>
    <submittedName>
        <fullName evidence="2">Protein CBG26326</fullName>
    </submittedName>
</protein>
<keyword evidence="1" id="KW-0812">Transmembrane</keyword>
<dbReference type="SUPFAM" id="SSF81321">
    <property type="entry name" value="Family A G protein-coupled receptor-like"/>
    <property type="match status" value="1"/>
</dbReference>
<feature type="transmembrane region" description="Helical" evidence="1">
    <location>
        <begin position="15"/>
        <end position="36"/>
    </location>
</feature>
<dbReference type="EMBL" id="HE600909">
    <property type="protein sequence ID" value="CAR98928.1"/>
    <property type="molecule type" value="Genomic_DNA"/>
</dbReference>
<feature type="transmembrane region" description="Helical" evidence="1">
    <location>
        <begin position="48"/>
        <end position="71"/>
    </location>
</feature>
<dbReference type="RefSeq" id="XP_045098495.1">
    <property type="nucleotide sequence ID" value="XM_045235459.1"/>
</dbReference>
<dbReference type="Proteomes" id="UP000008549">
    <property type="component" value="Unassembled WGS sequence"/>
</dbReference>
<proteinExistence type="predicted"/>
<feature type="transmembrane region" description="Helical" evidence="1">
    <location>
        <begin position="77"/>
        <end position="98"/>
    </location>
</feature>
<dbReference type="KEGG" id="cbr:CBG_26326"/>
<name>B6IG98_CAEBR</name>
<dbReference type="GeneID" id="68917806"/>
<reference evidence="2 3" key="2">
    <citation type="journal article" date="2011" name="PLoS Genet.">
        <title>Caenorhabditis briggsae recombinant inbred line genotypes reveal inter-strain incompatibility and the evolution of recombination.</title>
        <authorList>
            <person name="Ross J.A."/>
            <person name="Koboldt D.C."/>
            <person name="Staisch J.E."/>
            <person name="Chamberlin H.M."/>
            <person name="Gupta B.P."/>
            <person name="Miller R.D."/>
            <person name="Baird S.E."/>
            <person name="Haag E.S."/>
        </authorList>
    </citation>
    <scope>NUCLEOTIDE SEQUENCE [LARGE SCALE GENOMIC DNA]</scope>
    <source>
        <strain evidence="2 3">AF16</strain>
    </source>
</reference>
<dbReference type="HOGENOM" id="CLU_115235_1_0_1"/>